<evidence type="ECO:0000256" key="4">
    <source>
        <dbReference type="ARBA" id="ARBA00022692"/>
    </source>
</evidence>
<evidence type="ECO:0000256" key="7">
    <source>
        <dbReference type="ARBA" id="ARBA00023237"/>
    </source>
</evidence>
<evidence type="ECO:0008006" key="11">
    <source>
        <dbReference type="Google" id="ProtNLM"/>
    </source>
</evidence>
<evidence type="ECO:0000313" key="10">
    <source>
        <dbReference type="Proteomes" id="UP000704068"/>
    </source>
</evidence>
<comment type="caution">
    <text evidence="9">The sequence shown here is derived from an EMBL/GenBank/DDBJ whole genome shotgun (WGS) entry which is preliminary data.</text>
</comment>
<dbReference type="Gene3D" id="2.40.160.60">
    <property type="entry name" value="Outer membrane protein transport protein (OMPP1/FadL/TodX)"/>
    <property type="match status" value="1"/>
</dbReference>
<evidence type="ECO:0000256" key="2">
    <source>
        <dbReference type="ARBA" id="ARBA00008163"/>
    </source>
</evidence>
<dbReference type="Proteomes" id="UP000704068">
    <property type="component" value="Unassembled WGS sequence"/>
</dbReference>
<evidence type="ECO:0000256" key="1">
    <source>
        <dbReference type="ARBA" id="ARBA00004571"/>
    </source>
</evidence>
<sequence>MKKIYSALFGFMVSAIPSLAGGYLTNTNQSVAFLRNPARIGAFGIDGAYSNPAGIGFLNKGWHLSFNVQSAYQTRDIYSSFGTTLKPFALGEGNDPSGEKLFKGTGKAPFFPTIDLAKVYDKWFFSMHLGITGGGGKGKFTHGLGSFESQAAMLPLLINAIAPGSAKGYAVDAYMHGRQYYWGAQLNAGYKLTDEISVSGGFRFIYADCQYYGRVDNMSIITAGGQKVLAGDLLRQTGMTNLARLTDNRSLNCSTSGFGFTPIIGIDWKFDKWNLSARYEFKTRLRLKNETGVNTSGFEEFDDGRIIPADIPAILALGTQYEVLPTLRLNAGMHYYFDKQATQYKHREKHLAGGGWEVLAGVEWDVNDHLTLSLGGQSTNYGLGKNSKFISDMSFVTNSTSLGLGAKVKLRKNLALNVAYFKTFYQSYTKSMDDYNGLKANFASVIGKMANSGQLSAAEMAAVQKISTNLQSFDSSGRDRFKRTNDVFGVGLELDF</sequence>
<organism evidence="9 10">
    <name type="scientific">Alloprevotella tannerae</name>
    <dbReference type="NCBI Taxonomy" id="76122"/>
    <lineage>
        <taxon>Bacteria</taxon>
        <taxon>Pseudomonadati</taxon>
        <taxon>Bacteroidota</taxon>
        <taxon>Bacteroidia</taxon>
        <taxon>Bacteroidales</taxon>
        <taxon>Prevotellaceae</taxon>
        <taxon>Alloprevotella</taxon>
    </lineage>
</organism>
<gene>
    <name evidence="9" type="ORF">HXK21_08235</name>
</gene>
<feature type="chain" id="PRO_5037173623" description="Transporter" evidence="8">
    <location>
        <begin position="21"/>
        <end position="496"/>
    </location>
</feature>
<dbReference type="PANTHER" id="PTHR35093:SF8">
    <property type="entry name" value="OUTER MEMBRANE PROTEIN NMB0088-RELATED"/>
    <property type="match status" value="1"/>
</dbReference>
<evidence type="ECO:0000313" key="9">
    <source>
        <dbReference type="EMBL" id="MBF0971012.1"/>
    </source>
</evidence>
<dbReference type="InterPro" id="IPR005017">
    <property type="entry name" value="OMPP1/FadL/TodX"/>
</dbReference>
<evidence type="ECO:0000256" key="3">
    <source>
        <dbReference type="ARBA" id="ARBA00022452"/>
    </source>
</evidence>
<reference evidence="9" key="1">
    <citation type="submission" date="2020-04" db="EMBL/GenBank/DDBJ databases">
        <title>Deep metagenomics examines the oral microbiome during advanced dental caries in children, revealing novel taxa and co-occurrences with host molecules.</title>
        <authorList>
            <person name="Baker J.L."/>
            <person name="Morton J.T."/>
            <person name="Dinis M."/>
            <person name="Alvarez R."/>
            <person name="Tran N.C."/>
            <person name="Knight R."/>
            <person name="Edlund A."/>
        </authorList>
    </citation>
    <scope>NUCLEOTIDE SEQUENCE</scope>
    <source>
        <strain evidence="9">JCVI_34_bin.1</strain>
    </source>
</reference>
<feature type="signal peptide" evidence="8">
    <location>
        <begin position="1"/>
        <end position="20"/>
    </location>
</feature>
<evidence type="ECO:0000256" key="6">
    <source>
        <dbReference type="ARBA" id="ARBA00023136"/>
    </source>
</evidence>
<comment type="similarity">
    <text evidence="2">Belongs to the OmpP1/FadL family.</text>
</comment>
<protein>
    <recommendedName>
        <fullName evidence="11">Transporter</fullName>
    </recommendedName>
</protein>
<dbReference type="PANTHER" id="PTHR35093">
    <property type="entry name" value="OUTER MEMBRANE PROTEIN NMB0088-RELATED"/>
    <property type="match status" value="1"/>
</dbReference>
<evidence type="ECO:0000256" key="5">
    <source>
        <dbReference type="ARBA" id="ARBA00022729"/>
    </source>
</evidence>
<keyword evidence="7" id="KW-0998">Cell outer membrane</keyword>
<keyword evidence="3" id="KW-1134">Transmembrane beta strand</keyword>
<accession>A0A929RX94</accession>
<dbReference type="SUPFAM" id="SSF56935">
    <property type="entry name" value="Porins"/>
    <property type="match status" value="1"/>
</dbReference>
<dbReference type="GO" id="GO:0015483">
    <property type="term" value="F:long-chain fatty acid transporting porin activity"/>
    <property type="evidence" value="ECO:0007669"/>
    <property type="project" value="TreeGrafter"/>
</dbReference>
<keyword evidence="6" id="KW-0472">Membrane</keyword>
<keyword evidence="5 8" id="KW-0732">Signal</keyword>
<dbReference type="GO" id="GO:0009279">
    <property type="term" value="C:cell outer membrane"/>
    <property type="evidence" value="ECO:0007669"/>
    <property type="project" value="UniProtKB-SubCell"/>
</dbReference>
<dbReference type="RefSeq" id="WP_303764608.1">
    <property type="nucleotide sequence ID" value="NZ_JABZGR010000033.1"/>
</dbReference>
<proteinExistence type="inferred from homology"/>
<dbReference type="EMBL" id="JABZGR010000033">
    <property type="protein sequence ID" value="MBF0971012.1"/>
    <property type="molecule type" value="Genomic_DNA"/>
</dbReference>
<keyword evidence="4" id="KW-0812">Transmembrane</keyword>
<comment type="subcellular location">
    <subcellularLocation>
        <location evidence="1">Cell outer membrane</location>
        <topology evidence="1">Multi-pass membrane protein</topology>
    </subcellularLocation>
</comment>
<evidence type="ECO:0000256" key="8">
    <source>
        <dbReference type="SAM" id="SignalP"/>
    </source>
</evidence>
<name>A0A929RX94_9BACT</name>
<dbReference type="AlphaFoldDB" id="A0A929RX94"/>